<dbReference type="PANTHER" id="PTHR48081:SF25">
    <property type="entry name" value="PUTATIVE (AFU_ORTHOLOGUE AFUA_3G11560)-RELATED"/>
    <property type="match status" value="1"/>
</dbReference>
<dbReference type="Proteomes" id="UP001610334">
    <property type="component" value="Unassembled WGS sequence"/>
</dbReference>
<dbReference type="InterPro" id="IPR013094">
    <property type="entry name" value="AB_hydrolase_3"/>
</dbReference>
<dbReference type="InterPro" id="IPR029058">
    <property type="entry name" value="AB_hydrolase_fold"/>
</dbReference>
<keyword evidence="3" id="KW-1133">Transmembrane helix</keyword>
<protein>
    <submittedName>
        <fullName evidence="5">Lipase/esterase</fullName>
    </submittedName>
</protein>
<organism evidence="5 6">
    <name type="scientific">Aspergillus granulosus</name>
    <dbReference type="NCBI Taxonomy" id="176169"/>
    <lineage>
        <taxon>Eukaryota</taxon>
        <taxon>Fungi</taxon>
        <taxon>Dikarya</taxon>
        <taxon>Ascomycota</taxon>
        <taxon>Pezizomycotina</taxon>
        <taxon>Eurotiomycetes</taxon>
        <taxon>Eurotiomycetidae</taxon>
        <taxon>Eurotiales</taxon>
        <taxon>Aspergillaceae</taxon>
        <taxon>Aspergillus</taxon>
        <taxon>Aspergillus subgen. Nidulantes</taxon>
    </lineage>
</organism>
<feature type="transmembrane region" description="Helical" evidence="3">
    <location>
        <begin position="6"/>
        <end position="24"/>
    </location>
</feature>
<evidence type="ECO:0000313" key="6">
    <source>
        <dbReference type="Proteomes" id="UP001610334"/>
    </source>
</evidence>
<dbReference type="SUPFAM" id="SSF53474">
    <property type="entry name" value="alpha/beta-Hydrolases"/>
    <property type="match status" value="1"/>
</dbReference>
<dbReference type="EMBL" id="JBFXLT010000039">
    <property type="protein sequence ID" value="KAL2813519.1"/>
    <property type="molecule type" value="Genomic_DNA"/>
</dbReference>
<proteinExistence type="inferred from homology"/>
<dbReference type="Gene3D" id="3.40.50.1820">
    <property type="entry name" value="alpha/beta hydrolase"/>
    <property type="match status" value="1"/>
</dbReference>
<evidence type="ECO:0000313" key="5">
    <source>
        <dbReference type="EMBL" id="KAL2813519.1"/>
    </source>
</evidence>
<accession>A0ABR4HDF4</accession>
<keyword evidence="2" id="KW-0378">Hydrolase</keyword>
<evidence type="ECO:0000256" key="2">
    <source>
        <dbReference type="ARBA" id="ARBA00022801"/>
    </source>
</evidence>
<dbReference type="PANTHER" id="PTHR48081">
    <property type="entry name" value="AB HYDROLASE SUPERFAMILY PROTEIN C4A8.06C"/>
    <property type="match status" value="1"/>
</dbReference>
<name>A0ABR4HDF4_9EURO</name>
<sequence length="465" mass="50596">MPSPLQAISLLVTTTPIILTNLFLHLVGFSQTSNKWNLYTAVTITALRALLSQAHKSTITIQQQRTIQDRPVCGAIWISRVTFPASLGQSVRDVVLDIIQALGNGRQEYAVPDLGPVTAEWTGYRATKVANAPEPNISEEEKYRRLMNMTTSPVTLLYFHGGAYYLMDPASHRGVVSEYARLTGGRALSLLDALLVYLSLLYPPDGTLHDPVKPEHIVLGGDSSGGNLALALLQTVRQLHKSSRENNDSGPTVFFHGRPVTIPIPAGLALISPTLDLTRSLRSPTPYDYLAPSSPTHNPVTSSPPCGIWPSDPPRADLFTTASALTHPLVSPLAATQESWKDSPPIFLSCGEEMISTECKVFASILARQGVTVVWEQYEAMPHCFSHLFLQKPVGKSGVQGVARFVKEVVAEPAAVRMTGCFIKAGSLDRKEVDVAGLGGGVEDRVLERMDKAKDEIAVEWEKNQ</sequence>
<comment type="caution">
    <text evidence="5">The sequence shown here is derived from an EMBL/GenBank/DDBJ whole genome shotgun (WGS) entry which is preliminary data.</text>
</comment>
<keyword evidence="6" id="KW-1185">Reference proteome</keyword>
<dbReference type="InterPro" id="IPR050300">
    <property type="entry name" value="GDXG_lipolytic_enzyme"/>
</dbReference>
<comment type="similarity">
    <text evidence="1">Belongs to the 'GDXG' lipolytic enzyme family.</text>
</comment>
<reference evidence="5 6" key="1">
    <citation type="submission" date="2024-07" db="EMBL/GenBank/DDBJ databases">
        <title>Section-level genome sequencing and comparative genomics of Aspergillus sections Usti and Cavernicolus.</title>
        <authorList>
            <consortium name="Lawrence Berkeley National Laboratory"/>
            <person name="Nybo J.L."/>
            <person name="Vesth T.C."/>
            <person name="Theobald S."/>
            <person name="Frisvad J.C."/>
            <person name="Larsen T.O."/>
            <person name="Kjaerboelling I."/>
            <person name="Rothschild-Mancinelli K."/>
            <person name="Lyhne E.K."/>
            <person name="Kogle M.E."/>
            <person name="Barry K."/>
            <person name="Clum A."/>
            <person name="Na H."/>
            <person name="Ledsgaard L."/>
            <person name="Lin J."/>
            <person name="Lipzen A."/>
            <person name="Kuo A."/>
            <person name="Riley R."/>
            <person name="Mondo S."/>
            <person name="Labutti K."/>
            <person name="Haridas S."/>
            <person name="Pangalinan J."/>
            <person name="Salamov A.A."/>
            <person name="Simmons B.A."/>
            <person name="Magnuson J.K."/>
            <person name="Chen J."/>
            <person name="Drula E."/>
            <person name="Henrissat B."/>
            <person name="Wiebenga A."/>
            <person name="Lubbers R.J."/>
            <person name="Gomes A.C."/>
            <person name="Makela M.R."/>
            <person name="Stajich J."/>
            <person name="Grigoriev I.V."/>
            <person name="Mortensen U.H."/>
            <person name="De Vries R.P."/>
            <person name="Baker S.E."/>
            <person name="Andersen M.R."/>
        </authorList>
    </citation>
    <scope>NUCLEOTIDE SEQUENCE [LARGE SCALE GENOMIC DNA]</scope>
    <source>
        <strain evidence="5 6">CBS 588.65</strain>
    </source>
</reference>
<feature type="domain" description="Alpha/beta hydrolase fold-3" evidence="4">
    <location>
        <begin position="156"/>
        <end position="385"/>
    </location>
</feature>
<evidence type="ECO:0000256" key="1">
    <source>
        <dbReference type="ARBA" id="ARBA00010515"/>
    </source>
</evidence>
<keyword evidence="3" id="KW-0812">Transmembrane</keyword>
<dbReference type="InterPro" id="IPR002168">
    <property type="entry name" value="Lipase_GDXG_HIS_AS"/>
</dbReference>
<evidence type="ECO:0000259" key="4">
    <source>
        <dbReference type="Pfam" id="PF07859"/>
    </source>
</evidence>
<dbReference type="PROSITE" id="PS01173">
    <property type="entry name" value="LIPASE_GDXG_HIS"/>
    <property type="match status" value="1"/>
</dbReference>
<evidence type="ECO:0000256" key="3">
    <source>
        <dbReference type="SAM" id="Phobius"/>
    </source>
</evidence>
<dbReference type="Pfam" id="PF07859">
    <property type="entry name" value="Abhydrolase_3"/>
    <property type="match status" value="1"/>
</dbReference>
<keyword evidence="3" id="KW-0472">Membrane</keyword>
<gene>
    <name evidence="5" type="ORF">BJX63DRAFT_431867</name>
</gene>